<evidence type="ECO:0000313" key="16">
    <source>
        <dbReference type="Proteomes" id="UP000605846"/>
    </source>
</evidence>
<comment type="similarity">
    <text evidence="2 13">Belongs to the small Tim family.</text>
</comment>
<evidence type="ECO:0000256" key="3">
    <source>
        <dbReference type="ARBA" id="ARBA00022448"/>
    </source>
</evidence>
<dbReference type="Gene3D" id="1.10.287.810">
    <property type="entry name" value="Mitochondrial import inner membrane translocase subunit tim13 like domains"/>
    <property type="match status" value="1"/>
</dbReference>
<dbReference type="GO" id="GO:0015031">
    <property type="term" value="P:protein transport"/>
    <property type="evidence" value="ECO:0007669"/>
    <property type="project" value="UniProtKB-KW"/>
</dbReference>
<dbReference type="FunFam" id="1.10.287.810:FF:000002">
    <property type="entry name" value="Mitochondrial import inner membrane translocase subunit tim10"/>
    <property type="match status" value="1"/>
</dbReference>
<keyword evidence="11 13" id="KW-1015">Disulfide bond</keyword>
<dbReference type="PANTHER" id="PTHR11038">
    <property type="entry name" value="MITOCHONDRIAL IMPORT INNER MEMBRANE TRANSLOCASE SUBUNIT TIM10"/>
    <property type="match status" value="1"/>
</dbReference>
<keyword evidence="5 13" id="KW-0999">Mitochondrion inner membrane</keyword>
<dbReference type="InterPro" id="IPR004217">
    <property type="entry name" value="Tim10-like"/>
</dbReference>
<evidence type="ECO:0000256" key="4">
    <source>
        <dbReference type="ARBA" id="ARBA00022723"/>
    </source>
</evidence>
<evidence type="ECO:0000256" key="10">
    <source>
        <dbReference type="ARBA" id="ARBA00023136"/>
    </source>
</evidence>
<proteinExistence type="inferred from homology"/>
<comment type="subcellular location">
    <subcellularLocation>
        <location evidence="1 13">Mitochondrion inner membrane</location>
        <topology evidence="1 13">Peripheral membrane protein</topology>
        <orientation evidence="1 13">Intermembrane side</orientation>
    </subcellularLocation>
</comment>
<comment type="domain">
    <text evidence="13">The twin CX3C motif contains 4 conserved Cys residues that form 2 disulfide bonds in the mitochondrial intermembrane space.</text>
</comment>
<comment type="subunit">
    <text evidence="13">Heterohexamer.</text>
</comment>
<name>A0A8H7ENE0_9FUNG</name>
<dbReference type="SUPFAM" id="SSF144122">
    <property type="entry name" value="Tim10-like"/>
    <property type="match status" value="1"/>
</dbReference>
<keyword evidence="8 13" id="KW-0811">Translocation</keyword>
<keyword evidence="10" id="KW-0472">Membrane</keyword>
<sequence>MSFFGGGGMQAQQAVNPQNIAMAEQELEMVTDLFNRIADSCFTKCVSTEYTQGDLTQGESVCIDRCVAKFFEVNNKVGEKMQQMGQQNMPK</sequence>
<comment type="function">
    <text evidence="13">Mitochondrial intermembrane chaperone that participates in the import and insertion of some multi-pass transmembrane proteins into the mitochondrial inner membrane. Also required for the transfer of beta-barrel precursors from the TOM complex to the sorting and assembly machinery (SAM complex) of the outer membrane. Acts as a chaperone-like protein that protects the hydrophobic precursors from aggregation and guide them through the mitochondrial intermembrane space.</text>
</comment>
<dbReference type="Pfam" id="PF02953">
    <property type="entry name" value="zf-Tim10_DDP"/>
    <property type="match status" value="1"/>
</dbReference>
<evidence type="ECO:0000256" key="9">
    <source>
        <dbReference type="ARBA" id="ARBA00023128"/>
    </source>
</evidence>
<evidence type="ECO:0000256" key="1">
    <source>
        <dbReference type="ARBA" id="ARBA00004137"/>
    </source>
</evidence>
<dbReference type="EMBL" id="JABAYA010000140">
    <property type="protein sequence ID" value="KAF7723766.1"/>
    <property type="molecule type" value="Genomic_DNA"/>
</dbReference>
<evidence type="ECO:0000256" key="8">
    <source>
        <dbReference type="ARBA" id="ARBA00023010"/>
    </source>
</evidence>
<dbReference type="GO" id="GO:0046872">
    <property type="term" value="F:metal ion binding"/>
    <property type="evidence" value="ECO:0007669"/>
    <property type="project" value="UniProtKB-KW"/>
</dbReference>
<organism evidence="15 16">
    <name type="scientific">Apophysomyces ossiformis</name>
    <dbReference type="NCBI Taxonomy" id="679940"/>
    <lineage>
        <taxon>Eukaryota</taxon>
        <taxon>Fungi</taxon>
        <taxon>Fungi incertae sedis</taxon>
        <taxon>Mucoromycota</taxon>
        <taxon>Mucoromycotina</taxon>
        <taxon>Mucoromycetes</taxon>
        <taxon>Mucorales</taxon>
        <taxon>Mucorineae</taxon>
        <taxon>Mucoraceae</taxon>
        <taxon>Apophysomyces</taxon>
    </lineage>
</organism>
<gene>
    <name evidence="15" type="primary">TIM10_2</name>
    <name evidence="15" type="ORF">EC973_001679</name>
</gene>
<keyword evidence="3 13" id="KW-0813">Transport</keyword>
<evidence type="ECO:0000313" key="15">
    <source>
        <dbReference type="EMBL" id="KAF7723766.1"/>
    </source>
</evidence>
<accession>A0A8H7ENE0</accession>
<evidence type="ECO:0000256" key="6">
    <source>
        <dbReference type="ARBA" id="ARBA00022833"/>
    </source>
</evidence>
<dbReference type="InterPro" id="IPR035427">
    <property type="entry name" value="Tim10-like_dom_sf"/>
</dbReference>
<evidence type="ECO:0000256" key="12">
    <source>
        <dbReference type="ARBA" id="ARBA00023186"/>
    </source>
</evidence>
<reference evidence="15" key="1">
    <citation type="submission" date="2020-01" db="EMBL/GenBank/DDBJ databases">
        <title>Genome Sequencing of Three Apophysomyces-Like Fungal Strains Confirms a Novel Fungal Genus in the Mucoromycota with divergent Burkholderia-like Endosymbiotic Bacteria.</title>
        <authorList>
            <person name="Stajich J.E."/>
            <person name="Macias A.M."/>
            <person name="Carter-House D."/>
            <person name="Lovett B."/>
            <person name="Kasson L.R."/>
            <person name="Berry K."/>
            <person name="Grigoriev I."/>
            <person name="Chang Y."/>
            <person name="Spatafora J."/>
            <person name="Kasson M.T."/>
        </authorList>
    </citation>
    <scope>NUCLEOTIDE SEQUENCE</scope>
    <source>
        <strain evidence="15">NRRL A-21654</strain>
    </source>
</reference>
<comment type="caution">
    <text evidence="15">The sequence shown here is derived from an EMBL/GenBank/DDBJ whole genome shotgun (WGS) entry which is preliminary data.</text>
</comment>
<keyword evidence="12 13" id="KW-0143">Chaperone</keyword>
<dbReference type="GO" id="GO:0005743">
    <property type="term" value="C:mitochondrial inner membrane"/>
    <property type="evidence" value="ECO:0007669"/>
    <property type="project" value="UniProtKB-SubCell"/>
</dbReference>
<dbReference type="Proteomes" id="UP000605846">
    <property type="component" value="Unassembled WGS sequence"/>
</dbReference>
<evidence type="ECO:0000259" key="14">
    <source>
        <dbReference type="Pfam" id="PF02953"/>
    </source>
</evidence>
<dbReference type="GO" id="GO:0045039">
    <property type="term" value="P:protein insertion into mitochondrial inner membrane"/>
    <property type="evidence" value="ECO:0007669"/>
    <property type="project" value="TreeGrafter"/>
</dbReference>
<keyword evidence="9 13" id="KW-0496">Mitochondrion</keyword>
<keyword evidence="6" id="KW-0862">Zinc</keyword>
<evidence type="ECO:0000256" key="2">
    <source>
        <dbReference type="ARBA" id="ARBA00006720"/>
    </source>
</evidence>
<evidence type="ECO:0000256" key="5">
    <source>
        <dbReference type="ARBA" id="ARBA00022792"/>
    </source>
</evidence>
<keyword evidence="4" id="KW-0479">Metal-binding</keyword>
<feature type="domain" description="Tim10-like" evidence="14">
    <location>
        <begin position="20"/>
        <end position="83"/>
    </location>
</feature>
<evidence type="ECO:0000256" key="7">
    <source>
        <dbReference type="ARBA" id="ARBA00022927"/>
    </source>
</evidence>
<dbReference type="OrthoDB" id="274922at2759"/>
<dbReference type="AlphaFoldDB" id="A0A8H7ENE0"/>
<keyword evidence="16" id="KW-1185">Reference proteome</keyword>
<protein>
    <recommendedName>
        <fullName evidence="13">Mitochondrial import inner membrane translocase subunit</fullName>
    </recommendedName>
</protein>
<evidence type="ECO:0000256" key="13">
    <source>
        <dbReference type="RuleBase" id="RU367043"/>
    </source>
</evidence>
<keyword evidence="7 13" id="KW-0653">Protein transport</keyword>
<dbReference type="PANTHER" id="PTHR11038:SF16">
    <property type="entry name" value="MITOCHONDRIAL IMPORT INNER MEMBRANE TRANSLOCASE SUBUNIT TIM10"/>
    <property type="match status" value="1"/>
</dbReference>
<evidence type="ECO:0000256" key="11">
    <source>
        <dbReference type="ARBA" id="ARBA00023157"/>
    </source>
</evidence>